<keyword evidence="1" id="KW-1133">Transmembrane helix</keyword>
<protein>
    <submittedName>
        <fullName evidence="2">Uncharacterized protein</fullName>
    </submittedName>
</protein>
<feature type="transmembrane region" description="Helical" evidence="1">
    <location>
        <begin position="651"/>
        <end position="675"/>
    </location>
</feature>
<accession>A0A1W2TND3</accession>
<evidence type="ECO:0000313" key="3">
    <source>
        <dbReference type="Proteomes" id="UP000054516"/>
    </source>
</evidence>
<dbReference type="OrthoDB" id="5428040at2759"/>
<feature type="transmembrane region" description="Helical" evidence="1">
    <location>
        <begin position="64"/>
        <end position="88"/>
    </location>
</feature>
<name>A0A1W2TND3_ROSNE</name>
<sequence>MNPPPISPGSEIGVALSSYASQPEYSHVEAESLEGTVTLDTARPDSPKAFVQGRLPLKESIGRTGLTIIFGGSALILFVISFLSLLWFGHGSELEAAGATQIWRRIALNDWMTKAITISALLLRSVVSIQVALCTSMTASLILEKRATRKSDVAYLSIARSVSDGPRKVIQLLLSCRSWSVLAFAELWLLCFLAVVMLALQFSSTLLLLDIHDFTIVGDPETRLIANFKSPGTNPEFDSVPPTWLLSGSVYLLFGEEKSSPSIAPTASGFSDTGVIKRGYIPFRGSENRTSVRRYQGSTLVTNSRTVCVPPEIDGYFLPTDEDLGYFDVGNTAGTIHYAQSLRHAYEGVGALCASHECESVRFDCSVPGILHDNFPQSSLCYIETVGRTSQAIAALTPAELIEFINMAGEPWSLNSTMFLVFRTNVDRQHWNSVAEPQAMTSANTTGEWNRFEVTDGQWVDVSLCFTRFYIQPQYVSMIARKPTYEPVVFWDGLSLEHDTTAVATFLGAGNIVKAPHDRGLMDMDILQKPNMGVPDVEPSDEPDAAAFSAAVLQRAVLGEVTNELTPGSRSGCIYCTDSSTATSQEYALLNTDVIESTGRAALAVHSYYANIAASGYDVLSRGLNTTEVVELTTTRSVRTPGPCSEHQCSGFISVATLLSAHIILTTLITALYVWQVRYSRLSNTWHAISQLMGDELEDVLNQSNNTKDGSVRKALKRDGKDDLVRLGLMDDGARVQVLRYNIESKER</sequence>
<evidence type="ECO:0000313" key="2">
    <source>
        <dbReference type="EMBL" id="GAP89873.2"/>
    </source>
</evidence>
<reference evidence="2" key="1">
    <citation type="submission" date="2016-03" db="EMBL/GenBank/DDBJ databases">
        <title>Draft genome sequence of Rosellinia necatrix.</title>
        <authorList>
            <person name="Kanematsu S."/>
        </authorList>
    </citation>
    <scope>NUCLEOTIDE SEQUENCE [LARGE SCALE GENOMIC DNA]</scope>
    <source>
        <strain evidence="2">W97</strain>
    </source>
</reference>
<evidence type="ECO:0000256" key="1">
    <source>
        <dbReference type="SAM" id="Phobius"/>
    </source>
</evidence>
<keyword evidence="1" id="KW-0812">Transmembrane</keyword>
<feature type="transmembrane region" description="Helical" evidence="1">
    <location>
        <begin position="187"/>
        <end position="209"/>
    </location>
</feature>
<keyword evidence="3" id="KW-1185">Reference proteome</keyword>
<dbReference type="AlphaFoldDB" id="A0A1W2TND3"/>
<dbReference type="EMBL" id="DF977486">
    <property type="protein sequence ID" value="GAP89873.2"/>
    <property type="molecule type" value="Genomic_DNA"/>
</dbReference>
<feature type="transmembrane region" description="Helical" evidence="1">
    <location>
        <begin position="121"/>
        <end position="143"/>
    </location>
</feature>
<dbReference type="OMA" id="ARTICIR"/>
<proteinExistence type="predicted"/>
<organism evidence="2">
    <name type="scientific">Rosellinia necatrix</name>
    <name type="common">White root-rot fungus</name>
    <dbReference type="NCBI Taxonomy" id="77044"/>
    <lineage>
        <taxon>Eukaryota</taxon>
        <taxon>Fungi</taxon>
        <taxon>Dikarya</taxon>
        <taxon>Ascomycota</taxon>
        <taxon>Pezizomycotina</taxon>
        <taxon>Sordariomycetes</taxon>
        <taxon>Xylariomycetidae</taxon>
        <taxon>Xylariales</taxon>
        <taxon>Xylariaceae</taxon>
        <taxon>Rosellinia</taxon>
    </lineage>
</organism>
<dbReference type="Proteomes" id="UP000054516">
    <property type="component" value="Unassembled WGS sequence"/>
</dbReference>
<gene>
    <name evidence="2" type="ORF">SAMD00023353_4100320</name>
</gene>
<keyword evidence="1" id="KW-0472">Membrane</keyword>